<feature type="compositionally biased region" description="Basic and acidic residues" evidence="1">
    <location>
        <begin position="103"/>
        <end position="113"/>
    </location>
</feature>
<accession>W9SDU0</accession>
<keyword evidence="3" id="KW-1185">Reference proteome</keyword>
<feature type="region of interest" description="Disordered" evidence="1">
    <location>
        <begin position="60"/>
        <end position="113"/>
    </location>
</feature>
<proteinExistence type="predicted"/>
<evidence type="ECO:0000256" key="1">
    <source>
        <dbReference type="SAM" id="MobiDB-lite"/>
    </source>
</evidence>
<organism evidence="2 3">
    <name type="scientific">Morus notabilis</name>
    <dbReference type="NCBI Taxonomy" id="981085"/>
    <lineage>
        <taxon>Eukaryota</taxon>
        <taxon>Viridiplantae</taxon>
        <taxon>Streptophyta</taxon>
        <taxon>Embryophyta</taxon>
        <taxon>Tracheophyta</taxon>
        <taxon>Spermatophyta</taxon>
        <taxon>Magnoliopsida</taxon>
        <taxon>eudicotyledons</taxon>
        <taxon>Gunneridae</taxon>
        <taxon>Pentapetalae</taxon>
        <taxon>rosids</taxon>
        <taxon>fabids</taxon>
        <taxon>Rosales</taxon>
        <taxon>Moraceae</taxon>
        <taxon>Moreae</taxon>
        <taxon>Morus</taxon>
    </lineage>
</organism>
<name>W9SDU0_9ROSA</name>
<evidence type="ECO:0000313" key="2">
    <source>
        <dbReference type="EMBL" id="EXC27671.1"/>
    </source>
</evidence>
<evidence type="ECO:0000313" key="3">
    <source>
        <dbReference type="Proteomes" id="UP000030645"/>
    </source>
</evidence>
<sequence>MAPAKRTDEKVEGLREEIQHDMEAFKGELHETFREDLHKISKLEGSMELMIGKLEELLRQREGSTPRPSAPVMELPSVPTTAMGGVSEKSGGPFDDGGWSETTNREGVNRIEW</sequence>
<reference evidence="3" key="1">
    <citation type="submission" date="2013-01" db="EMBL/GenBank/DDBJ databases">
        <title>Draft Genome Sequence of a Mulberry Tree, Morus notabilis C.K. Schneid.</title>
        <authorList>
            <person name="He N."/>
            <person name="Zhao S."/>
        </authorList>
    </citation>
    <scope>NUCLEOTIDE SEQUENCE</scope>
</reference>
<dbReference type="Proteomes" id="UP000030645">
    <property type="component" value="Unassembled WGS sequence"/>
</dbReference>
<protein>
    <submittedName>
        <fullName evidence="2">Uncharacterized protein</fullName>
    </submittedName>
</protein>
<dbReference type="EMBL" id="KE346153">
    <property type="protein sequence ID" value="EXC27671.1"/>
    <property type="molecule type" value="Genomic_DNA"/>
</dbReference>
<dbReference type="AlphaFoldDB" id="W9SDU0"/>
<gene>
    <name evidence="2" type="ORF">L484_009694</name>
</gene>